<organism evidence="7 8">
    <name type="scientific">Dactylonectria macrodidyma</name>
    <dbReference type="NCBI Taxonomy" id="307937"/>
    <lineage>
        <taxon>Eukaryota</taxon>
        <taxon>Fungi</taxon>
        <taxon>Dikarya</taxon>
        <taxon>Ascomycota</taxon>
        <taxon>Pezizomycotina</taxon>
        <taxon>Sordariomycetes</taxon>
        <taxon>Hypocreomycetidae</taxon>
        <taxon>Hypocreales</taxon>
        <taxon>Nectriaceae</taxon>
        <taxon>Dactylonectria</taxon>
    </lineage>
</organism>
<dbReference type="Gene3D" id="3.40.50.1820">
    <property type="entry name" value="alpha/beta hydrolase"/>
    <property type="match status" value="1"/>
</dbReference>
<dbReference type="GO" id="GO:0004185">
    <property type="term" value="F:serine-type carboxypeptidase activity"/>
    <property type="evidence" value="ECO:0007669"/>
    <property type="project" value="UniProtKB-UniRule"/>
</dbReference>
<dbReference type="GO" id="GO:0000324">
    <property type="term" value="C:fungal-type vacuole"/>
    <property type="evidence" value="ECO:0007669"/>
    <property type="project" value="TreeGrafter"/>
</dbReference>
<evidence type="ECO:0000256" key="3">
    <source>
        <dbReference type="ARBA" id="ARBA00022670"/>
    </source>
</evidence>
<sequence length="515" mass="57010">MKARISLLQVLLLCRQIAAIPSGFRPLFQLDLDHSQAVVIAPSEEQSPPTVSLRRKQDDALCEARTEHYTGSVPLDHGKEIFYCMKPSTMSSKYLGFNAAAALQIPIMQRFFESMDSPKGDPIIIWLSGGPGGASTFAAMTEVGPCFINTTDNTTYYNPYNWAKHANLLIVDQPAGVGFSKPSSNASFRVETLEQASVDFNIFLHKFFTLAFPELAENDIHLAAESYGGRWGPAFVHHLVGLQNVHAEISIKNPIKSLILVNAVIGALGGLLTTADYEFGCTDQGKAVELGLRFNDTACEALQKLGPQCERYAGLCERENDLEVCRDASKFCQEKVGVWMDLKGRSPYNIQNPCLDPFGLCIGSIPAVEDFFSSEKVLHKLGRDDYPYSIVSTDILEAFATSGAMTQSVLRDVEDLIEHTPVRMLFLNGDLDALVITSGQKRIVDMIPWSGQLDYRQQQWRDWHYTNSDGEKIRGGQVKNSTKLRFVSFDGAGHMVPQDQPEGALAVLTEWLTPE</sequence>
<dbReference type="PRINTS" id="PR00724">
    <property type="entry name" value="CRBOXYPTASEC"/>
</dbReference>
<evidence type="ECO:0000313" key="7">
    <source>
        <dbReference type="EMBL" id="KAH7161839.1"/>
    </source>
</evidence>
<dbReference type="InterPro" id="IPR029058">
    <property type="entry name" value="AB_hydrolase_fold"/>
</dbReference>
<evidence type="ECO:0000256" key="4">
    <source>
        <dbReference type="ARBA" id="ARBA00022801"/>
    </source>
</evidence>
<protein>
    <recommendedName>
        <fullName evidence="6">Carboxypeptidase</fullName>
        <ecNumber evidence="6">3.4.16.-</ecNumber>
    </recommendedName>
</protein>
<keyword evidence="6" id="KW-0732">Signal</keyword>
<dbReference type="Gene3D" id="1.10.287.410">
    <property type="match status" value="1"/>
</dbReference>
<dbReference type="AlphaFoldDB" id="A0A9P9FHN6"/>
<keyword evidence="4 6" id="KW-0378">Hydrolase</keyword>
<dbReference type="PANTHER" id="PTHR11802">
    <property type="entry name" value="SERINE PROTEASE FAMILY S10 SERINE CARBOXYPEPTIDASE"/>
    <property type="match status" value="1"/>
</dbReference>
<evidence type="ECO:0000256" key="6">
    <source>
        <dbReference type="RuleBase" id="RU361156"/>
    </source>
</evidence>
<dbReference type="Proteomes" id="UP000738349">
    <property type="component" value="Unassembled WGS sequence"/>
</dbReference>
<proteinExistence type="inferred from homology"/>
<dbReference type="PANTHER" id="PTHR11802:SF432">
    <property type="entry name" value="Y, PUTATIVE-RELATED"/>
    <property type="match status" value="1"/>
</dbReference>
<dbReference type="GO" id="GO:0006508">
    <property type="term" value="P:proteolysis"/>
    <property type="evidence" value="ECO:0007669"/>
    <property type="project" value="UniProtKB-KW"/>
</dbReference>
<dbReference type="EC" id="3.4.16.-" evidence="6"/>
<reference evidence="7" key="1">
    <citation type="journal article" date="2021" name="Nat. Commun.">
        <title>Genetic determinants of endophytism in the Arabidopsis root mycobiome.</title>
        <authorList>
            <person name="Mesny F."/>
            <person name="Miyauchi S."/>
            <person name="Thiergart T."/>
            <person name="Pickel B."/>
            <person name="Atanasova L."/>
            <person name="Karlsson M."/>
            <person name="Huettel B."/>
            <person name="Barry K.W."/>
            <person name="Haridas S."/>
            <person name="Chen C."/>
            <person name="Bauer D."/>
            <person name="Andreopoulos W."/>
            <person name="Pangilinan J."/>
            <person name="LaButti K."/>
            <person name="Riley R."/>
            <person name="Lipzen A."/>
            <person name="Clum A."/>
            <person name="Drula E."/>
            <person name="Henrissat B."/>
            <person name="Kohler A."/>
            <person name="Grigoriev I.V."/>
            <person name="Martin F.M."/>
            <person name="Hacquard S."/>
        </authorList>
    </citation>
    <scope>NUCLEOTIDE SEQUENCE</scope>
    <source>
        <strain evidence="7">MPI-CAGE-AT-0147</strain>
    </source>
</reference>
<evidence type="ECO:0000256" key="1">
    <source>
        <dbReference type="ARBA" id="ARBA00009431"/>
    </source>
</evidence>
<accession>A0A9P9FHN6</accession>
<dbReference type="OrthoDB" id="443318at2759"/>
<dbReference type="InterPro" id="IPR018202">
    <property type="entry name" value="Ser_caboxypep_ser_AS"/>
</dbReference>
<evidence type="ECO:0000256" key="5">
    <source>
        <dbReference type="ARBA" id="ARBA00023180"/>
    </source>
</evidence>
<evidence type="ECO:0000256" key="2">
    <source>
        <dbReference type="ARBA" id="ARBA00022645"/>
    </source>
</evidence>
<keyword evidence="8" id="KW-1185">Reference proteome</keyword>
<evidence type="ECO:0000313" key="8">
    <source>
        <dbReference type="Proteomes" id="UP000738349"/>
    </source>
</evidence>
<dbReference type="SUPFAM" id="SSF53474">
    <property type="entry name" value="alpha/beta-Hydrolases"/>
    <property type="match status" value="1"/>
</dbReference>
<comment type="similarity">
    <text evidence="1 6">Belongs to the peptidase S10 family.</text>
</comment>
<keyword evidence="2 6" id="KW-0121">Carboxypeptidase</keyword>
<comment type="caution">
    <text evidence="7">The sequence shown here is derived from an EMBL/GenBank/DDBJ whole genome shotgun (WGS) entry which is preliminary data.</text>
</comment>
<dbReference type="EMBL" id="JAGMUV010000004">
    <property type="protein sequence ID" value="KAH7161839.1"/>
    <property type="molecule type" value="Genomic_DNA"/>
</dbReference>
<dbReference type="InterPro" id="IPR001563">
    <property type="entry name" value="Peptidase_S10"/>
</dbReference>
<feature type="chain" id="PRO_5040538859" description="Carboxypeptidase" evidence="6">
    <location>
        <begin position="20"/>
        <end position="515"/>
    </location>
</feature>
<gene>
    <name evidence="7" type="ORF">EDB81DRAFT_944429</name>
</gene>
<dbReference type="PROSITE" id="PS00131">
    <property type="entry name" value="CARBOXYPEPT_SER_SER"/>
    <property type="match status" value="1"/>
</dbReference>
<feature type="signal peptide" evidence="6">
    <location>
        <begin position="1"/>
        <end position="19"/>
    </location>
</feature>
<name>A0A9P9FHN6_9HYPO</name>
<keyword evidence="5" id="KW-0325">Glycoprotein</keyword>
<dbReference type="Pfam" id="PF00450">
    <property type="entry name" value="Peptidase_S10"/>
    <property type="match status" value="1"/>
</dbReference>
<keyword evidence="3 6" id="KW-0645">Protease</keyword>